<dbReference type="PANTHER" id="PTHR30600">
    <property type="entry name" value="CYTOCHROME C PEROXIDASE-RELATED"/>
    <property type="match status" value="1"/>
</dbReference>
<feature type="chain" id="PRO_5019007644" description="Cytochrome c domain-containing protein" evidence="6">
    <location>
        <begin position="32"/>
        <end position="686"/>
    </location>
</feature>
<dbReference type="Pfam" id="PF21419">
    <property type="entry name" value="RoxA-like_Cyt-c"/>
    <property type="match status" value="1"/>
</dbReference>
<evidence type="ECO:0000313" key="9">
    <source>
        <dbReference type="Proteomes" id="UP000283734"/>
    </source>
</evidence>
<dbReference type="Gene3D" id="1.10.760.10">
    <property type="entry name" value="Cytochrome c-like domain"/>
    <property type="match status" value="1"/>
</dbReference>
<name>A0A418XWE3_9GAMM</name>
<dbReference type="GO" id="GO:0004130">
    <property type="term" value="F:cytochrome-c peroxidase activity"/>
    <property type="evidence" value="ECO:0007669"/>
    <property type="project" value="TreeGrafter"/>
</dbReference>
<keyword evidence="3 4" id="KW-0408">Iron</keyword>
<dbReference type="GO" id="GO:0020037">
    <property type="term" value="F:heme binding"/>
    <property type="evidence" value="ECO:0007669"/>
    <property type="project" value="InterPro"/>
</dbReference>
<dbReference type="Proteomes" id="UP000283734">
    <property type="component" value="Unassembled WGS sequence"/>
</dbReference>
<dbReference type="EMBL" id="QYYA01000003">
    <property type="protein sequence ID" value="RJG17140.1"/>
    <property type="molecule type" value="Genomic_DNA"/>
</dbReference>
<keyword evidence="2 4" id="KW-0479">Metal-binding</keyword>
<gene>
    <name evidence="8" type="ORF">D4A39_10400</name>
</gene>
<dbReference type="InterPro" id="IPR051395">
    <property type="entry name" value="Cytochrome_c_Peroxidase/MauG"/>
</dbReference>
<reference evidence="8 9" key="1">
    <citation type="submission" date="2018-09" db="EMBL/GenBank/DDBJ databases">
        <title>Alcanivorax profundi sp. nov., isolated from 1000 m-depth seawater of the Mariana Trench.</title>
        <authorList>
            <person name="Liu J."/>
        </authorList>
    </citation>
    <scope>NUCLEOTIDE SEQUENCE [LARGE SCALE GENOMIC DNA]</scope>
    <source>
        <strain evidence="8 9">MTEO17</strain>
    </source>
</reference>
<feature type="region of interest" description="Disordered" evidence="5">
    <location>
        <begin position="492"/>
        <end position="512"/>
    </location>
</feature>
<dbReference type="InterPro" id="IPR036909">
    <property type="entry name" value="Cyt_c-like_dom_sf"/>
</dbReference>
<organism evidence="8 9">
    <name type="scientific">Alcanivorax profundi</name>
    <dbReference type="NCBI Taxonomy" id="2338368"/>
    <lineage>
        <taxon>Bacteria</taxon>
        <taxon>Pseudomonadati</taxon>
        <taxon>Pseudomonadota</taxon>
        <taxon>Gammaproteobacteria</taxon>
        <taxon>Oceanospirillales</taxon>
        <taxon>Alcanivoracaceae</taxon>
        <taxon>Alcanivorax</taxon>
    </lineage>
</organism>
<proteinExistence type="predicted"/>
<dbReference type="AlphaFoldDB" id="A0A418XWE3"/>
<feature type="compositionally biased region" description="Polar residues" evidence="5">
    <location>
        <begin position="493"/>
        <end position="504"/>
    </location>
</feature>
<evidence type="ECO:0000256" key="6">
    <source>
        <dbReference type="SAM" id="SignalP"/>
    </source>
</evidence>
<dbReference type="OrthoDB" id="417271at2"/>
<dbReference type="GO" id="GO:0046872">
    <property type="term" value="F:metal ion binding"/>
    <property type="evidence" value="ECO:0007669"/>
    <property type="project" value="UniProtKB-KW"/>
</dbReference>
<evidence type="ECO:0000256" key="2">
    <source>
        <dbReference type="ARBA" id="ARBA00022723"/>
    </source>
</evidence>
<keyword evidence="6" id="KW-0732">Signal</keyword>
<evidence type="ECO:0000256" key="5">
    <source>
        <dbReference type="SAM" id="MobiDB-lite"/>
    </source>
</evidence>
<evidence type="ECO:0000313" key="8">
    <source>
        <dbReference type="EMBL" id="RJG17140.1"/>
    </source>
</evidence>
<feature type="signal peptide" evidence="6">
    <location>
        <begin position="1"/>
        <end position="31"/>
    </location>
</feature>
<dbReference type="SUPFAM" id="SSF46626">
    <property type="entry name" value="Cytochrome c"/>
    <property type="match status" value="1"/>
</dbReference>
<dbReference type="InterPro" id="IPR009056">
    <property type="entry name" value="Cyt_c-like_dom"/>
</dbReference>
<accession>A0A418XWE3</accession>
<protein>
    <recommendedName>
        <fullName evidence="7">Cytochrome c domain-containing protein</fullName>
    </recommendedName>
</protein>
<dbReference type="RefSeq" id="WP_022986784.1">
    <property type="nucleotide sequence ID" value="NZ_CAXGPP010000042.1"/>
</dbReference>
<keyword evidence="1 4" id="KW-0349">Heme</keyword>
<keyword evidence="9" id="KW-1185">Reference proteome</keyword>
<dbReference type="GO" id="GO:0009055">
    <property type="term" value="F:electron transfer activity"/>
    <property type="evidence" value="ECO:0007669"/>
    <property type="project" value="InterPro"/>
</dbReference>
<dbReference type="PROSITE" id="PS51007">
    <property type="entry name" value="CYTC"/>
    <property type="match status" value="1"/>
</dbReference>
<evidence type="ECO:0000256" key="3">
    <source>
        <dbReference type="ARBA" id="ARBA00023004"/>
    </source>
</evidence>
<sequence length="686" mass="75917">MLQQAEGAPSFLLFRFFLPVFLLALVAPACAASDALLDSKHGGSAQWDFCYGKPDNTLMPEDPRTLVQPGISDGRAVHFNAYWKECHLNPELVKEEGHPTTCGGLRQRFYHGEGLMDTGGPNVAALFAGQDPTLPEAGYGMSTFSAQQFNQVWRIWGGFAFRPDNFDQLVAERYGSGFGDSPNPYPLPGEDPNRTDGGSGKLPEMFTQLRNPDGSWSGRIGVTCHACHSGVAGSREGTGPGVIYGGGSSLADLDLLLRDMLPLGYPASMATFANLNRSRGTNNASDINLAFLFPDEEPLTPAEVIGVMNSGSTADMDTPAWWNMGHRPVKFVDGVFPMDAGRVDMVFYTPFFGLFGAMGGPVSERGQDWMRAHGPAVNTWIEGLKSPEYPYPVDDALAREGAELFHTLDMWAPERNNAIPRPQGNGSCAGCHGAYAKRYADDPDFLATPELEGMAGYIVPMDIIGTDPVRLETNNEAVQLAGAKNFFGYPATRGTSQDCGPQNQERLRGDREPGYLAPPLYGVWASAPYFHNGSVPNVWEILDPAARQPLWRRQSAPARWDQKGRVVMGYDTDLDRAYDQQRLGWKYETVKCEHRTWWNPAVTPYLNCDPNDEEKDPLFEQIMSRLYSNLVLSWNILNPPTLTRDQMEDRKIFNTHMHGKGNEGHEFNAVLTDHERRAIVEYLKTL</sequence>
<evidence type="ECO:0000256" key="4">
    <source>
        <dbReference type="PROSITE-ProRule" id="PRU00433"/>
    </source>
</evidence>
<feature type="region of interest" description="Disordered" evidence="5">
    <location>
        <begin position="180"/>
        <end position="200"/>
    </location>
</feature>
<evidence type="ECO:0000259" key="7">
    <source>
        <dbReference type="PROSITE" id="PS51007"/>
    </source>
</evidence>
<comment type="caution">
    <text evidence="8">The sequence shown here is derived from an EMBL/GenBank/DDBJ whole genome shotgun (WGS) entry which is preliminary data.</text>
</comment>
<feature type="domain" description="Cytochrome c" evidence="7">
    <location>
        <begin position="396"/>
        <end position="686"/>
    </location>
</feature>
<dbReference type="PANTHER" id="PTHR30600:SF9">
    <property type="entry name" value="BLR7738 PROTEIN"/>
    <property type="match status" value="1"/>
</dbReference>
<evidence type="ECO:0000256" key="1">
    <source>
        <dbReference type="ARBA" id="ARBA00022617"/>
    </source>
</evidence>